<dbReference type="Pfam" id="PF02604">
    <property type="entry name" value="PhdYeFM_antitox"/>
    <property type="match status" value="1"/>
</dbReference>
<dbReference type="PANTHER" id="PTHR35377">
    <property type="entry name" value="ANTITOXIN VAPB49-RELATED-RELATED"/>
    <property type="match status" value="1"/>
</dbReference>
<evidence type="ECO:0000313" key="3">
    <source>
        <dbReference type="EMBL" id="GEC96349.1"/>
    </source>
</evidence>
<evidence type="ECO:0000256" key="2">
    <source>
        <dbReference type="RuleBase" id="RU362080"/>
    </source>
</evidence>
<dbReference type="InterPro" id="IPR006442">
    <property type="entry name" value="Antitoxin_Phd/YefM"/>
</dbReference>
<comment type="function">
    <text evidence="2">Antitoxin component of a type II toxin-antitoxin (TA) system.</text>
</comment>
<dbReference type="NCBIfam" id="TIGR01552">
    <property type="entry name" value="phd_fam"/>
    <property type="match status" value="1"/>
</dbReference>
<evidence type="ECO:0000256" key="1">
    <source>
        <dbReference type="ARBA" id="ARBA00009981"/>
    </source>
</evidence>
<proteinExistence type="inferred from homology"/>
<dbReference type="OrthoDB" id="165038at2"/>
<organism evidence="3 4">
    <name type="scientific">Zoogloea ramigera</name>
    <dbReference type="NCBI Taxonomy" id="350"/>
    <lineage>
        <taxon>Bacteria</taxon>
        <taxon>Pseudomonadati</taxon>
        <taxon>Pseudomonadota</taxon>
        <taxon>Betaproteobacteria</taxon>
        <taxon>Rhodocyclales</taxon>
        <taxon>Zoogloeaceae</taxon>
        <taxon>Zoogloea</taxon>
    </lineage>
</organism>
<dbReference type="Gene3D" id="3.40.1620.10">
    <property type="entry name" value="YefM-like domain"/>
    <property type="match status" value="1"/>
</dbReference>
<dbReference type="RefSeq" id="WP_141352568.1">
    <property type="nucleotide sequence ID" value="NZ_BJNV01000041.1"/>
</dbReference>
<dbReference type="PANTHER" id="PTHR35377:SF7">
    <property type="entry name" value="SSL1004 PROTEIN"/>
    <property type="match status" value="1"/>
</dbReference>
<accession>A0A4Y4CX49</accession>
<dbReference type="Proteomes" id="UP000318422">
    <property type="component" value="Unassembled WGS sequence"/>
</dbReference>
<comment type="caution">
    <text evidence="3">The sequence shown here is derived from an EMBL/GenBank/DDBJ whole genome shotgun (WGS) entry which is preliminary data.</text>
</comment>
<dbReference type="InterPro" id="IPR051416">
    <property type="entry name" value="phD-YefM_TA_antitoxins"/>
</dbReference>
<dbReference type="EMBL" id="BJNV01000041">
    <property type="protein sequence ID" value="GEC96349.1"/>
    <property type="molecule type" value="Genomic_DNA"/>
</dbReference>
<keyword evidence="4" id="KW-1185">Reference proteome</keyword>
<protein>
    <recommendedName>
        <fullName evidence="2">Antitoxin</fullName>
    </recommendedName>
</protein>
<dbReference type="SUPFAM" id="SSF143120">
    <property type="entry name" value="YefM-like"/>
    <property type="match status" value="1"/>
</dbReference>
<evidence type="ECO:0000313" key="4">
    <source>
        <dbReference type="Proteomes" id="UP000318422"/>
    </source>
</evidence>
<comment type="similarity">
    <text evidence="1 2">Belongs to the phD/YefM antitoxin family.</text>
</comment>
<sequence length="84" mass="8997">MKTVPVHEAETRLSELLAAVELGEEITITRHGRPVARIVAVADASAVALTQRERVAGIFARLRGLRQGRALGGSLREAIEGGRD</sequence>
<dbReference type="AlphaFoldDB" id="A0A4Y4CX49"/>
<name>A0A4Y4CX49_ZOORA</name>
<reference evidence="3 4" key="1">
    <citation type="submission" date="2019-06" db="EMBL/GenBank/DDBJ databases">
        <title>Whole genome shotgun sequence of Zoogloea ramigera NBRC 15342.</title>
        <authorList>
            <person name="Hosoyama A."/>
            <person name="Uohara A."/>
            <person name="Ohji S."/>
            <person name="Ichikawa N."/>
        </authorList>
    </citation>
    <scope>NUCLEOTIDE SEQUENCE [LARGE SCALE GENOMIC DNA]</scope>
    <source>
        <strain evidence="3 4">NBRC 15342</strain>
    </source>
</reference>
<gene>
    <name evidence="3" type="ORF">ZRA01_24220</name>
</gene>
<dbReference type="InterPro" id="IPR036165">
    <property type="entry name" value="YefM-like_sf"/>
</dbReference>